<keyword evidence="2" id="KW-1185">Reference proteome</keyword>
<evidence type="ECO:0000313" key="1">
    <source>
        <dbReference type="EMBL" id="KAG5649787.1"/>
    </source>
</evidence>
<name>A0A9P7GFS0_9AGAR</name>
<comment type="caution">
    <text evidence="1">The sequence shown here is derived from an EMBL/GenBank/DDBJ whole genome shotgun (WGS) entry which is preliminary data.</text>
</comment>
<protein>
    <submittedName>
        <fullName evidence="1">Uncharacterized protein</fullName>
    </submittedName>
</protein>
<accession>A0A9P7GFS0</accession>
<organism evidence="1 2">
    <name type="scientific">Sphagnurus paluster</name>
    <dbReference type="NCBI Taxonomy" id="117069"/>
    <lineage>
        <taxon>Eukaryota</taxon>
        <taxon>Fungi</taxon>
        <taxon>Dikarya</taxon>
        <taxon>Basidiomycota</taxon>
        <taxon>Agaricomycotina</taxon>
        <taxon>Agaricomycetes</taxon>
        <taxon>Agaricomycetidae</taxon>
        <taxon>Agaricales</taxon>
        <taxon>Tricholomatineae</taxon>
        <taxon>Lyophyllaceae</taxon>
        <taxon>Sphagnurus</taxon>
    </lineage>
</organism>
<sequence>MLRKMKQIGGYYMSLEAAHRLAQKLEINIGEATDFNLRHMEWPINDWLYDRGMLHLKASLLTWPRGTECHGMFFLTKHREGLQRSLDDLKEEAKDLEVKAWLEENGADNLVWVSLWDTLKITLMGVQPVYTGFKFVQHPNFERILAFINHGESQPGLATPATEAEVGSSP</sequence>
<reference evidence="1" key="2">
    <citation type="submission" date="2021-10" db="EMBL/GenBank/DDBJ databases">
        <title>Phylogenomics reveals ancestral predisposition of the termite-cultivated fungus Termitomyces towards a domesticated lifestyle.</title>
        <authorList>
            <person name="Auxier B."/>
            <person name="Grum-Grzhimaylo A."/>
            <person name="Cardenas M.E."/>
            <person name="Lodge J.D."/>
            <person name="Laessoe T."/>
            <person name="Pedersen O."/>
            <person name="Smith M.E."/>
            <person name="Kuyper T.W."/>
            <person name="Franco-Molano E.A."/>
            <person name="Baroni T.J."/>
            <person name="Aanen D.K."/>
        </authorList>
    </citation>
    <scope>NUCLEOTIDE SEQUENCE</scope>
    <source>
        <strain evidence="1">D49</strain>
    </source>
</reference>
<reference evidence="1" key="1">
    <citation type="submission" date="2021-02" db="EMBL/GenBank/DDBJ databases">
        <authorList>
            <person name="Nieuwenhuis M."/>
            <person name="Van De Peppel L.J.J."/>
        </authorList>
    </citation>
    <scope>NUCLEOTIDE SEQUENCE</scope>
    <source>
        <strain evidence="1">D49</strain>
    </source>
</reference>
<dbReference type="OrthoDB" id="3247730at2759"/>
<dbReference type="EMBL" id="JABCKI010000706">
    <property type="protein sequence ID" value="KAG5649787.1"/>
    <property type="molecule type" value="Genomic_DNA"/>
</dbReference>
<dbReference type="Proteomes" id="UP000717328">
    <property type="component" value="Unassembled WGS sequence"/>
</dbReference>
<proteinExistence type="predicted"/>
<dbReference type="AlphaFoldDB" id="A0A9P7GFS0"/>
<evidence type="ECO:0000313" key="2">
    <source>
        <dbReference type="Proteomes" id="UP000717328"/>
    </source>
</evidence>
<gene>
    <name evidence="1" type="ORF">H0H81_002045</name>
</gene>